<keyword evidence="5 9" id="KW-0067">ATP-binding</keyword>
<dbReference type="InterPro" id="IPR050203">
    <property type="entry name" value="Trp-tRNA_synthetase"/>
</dbReference>
<comment type="caution">
    <text evidence="10">The sequence shown here is derived from an EMBL/GenBank/DDBJ whole genome shotgun (WGS) entry which is preliminary data.</text>
</comment>
<dbReference type="SUPFAM" id="SSF52374">
    <property type="entry name" value="Nucleotidylyl transferase"/>
    <property type="match status" value="1"/>
</dbReference>
<keyword evidence="7 9" id="KW-0030">Aminoacyl-tRNA synthetase</keyword>
<comment type="similarity">
    <text evidence="1 9">Belongs to the class-I aminoacyl-tRNA synthetase family.</text>
</comment>
<dbReference type="InterPro" id="IPR002305">
    <property type="entry name" value="aa-tRNA-synth_Ic"/>
</dbReference>
<dbReference type="EMBL" id="JAWCUA010000001">
    <property type="protein sequence ID" value="MDU0111942.1"/>
    <property type="molecule type" value="Genomic_DNA"/>
</dbReference>
<evidence type="ECO:0000256" key="6">
    <source>
        <dbReference type="ARBA" id="ARBA00022917"/>
    </source>
</evidence>
<evidence type="ECO:0000313" key="11">
    <source>
        <dbReference type="Proteomes" id="UP001257914"/>
    </source>
</evidence>
<organism evidence="10 11">
    <name type="scientific">Psychrosphaera aquimarina</name>
    <dbReference type="NCBI Taxonomy" id="2044854"/>
    <lineage>
        <taxon>Bacteria</taxon>
        <taxon>Pseudomonadati</taxon>
        <taxon>Pseudomonadota</taxon>
        <taxon>Gammaproteobacteria</taxon>
        <taxon>Alteromonadales</taxon>
        <taxon>Pseudoalteromonadaceae</taxon>
        <taxon>Psychrosphaera</taxon>
    </lineage>
</organism>
<dbReference type="RefSeq" id="WP_315945795.1">
    <property type="nucleotide sequence ID" value="NZ_JAWCUA010000001.1"/>
</dbReference>
<dbReference type="NCBIfam" id="TIGR00233">
    <property type="entry name" value="trpS"/>
    <property type="match status" value="1"/>
</dbReference>
<sequence length="358" mass="39858">MHNPRTILKKEKILTGDRATGQLHLGHFVGSLQQRVKLQHDHEQTILVADLQGLTDNGYNPHKVSSNILNVVADYLAVGIDPKKTTICLQSAIPALSELTMYYSNLVSVARLQRNPTVKSEISAKSFGRSIPTGFLTYPISQAADITAFRATLVPVGEDQLPMIEQTNEIVRKLNHIAQDDILVECRPLLSKVPRLPSSDGKNKMSKSMGNCILLNSSEKDISKAVKSMYTDPNHLNVEDPGQINGNVVFTYLDAFHPDSAYINDLKDRYQNGGLGDGTTKKILEECLQEILKPIRERREIFMSDKSQLIDILRVGSQKSQEESNQVLHNVKRAFGLNLFKTPNDVYTQLGDALPISK</sequence>
<dbReference type="EC" id="6.1.1.2" evidence="2 8"/>
<evidence type="ECO:0000256" key="4">
    <source>
        <dbReference type="ARBA" id="ARBA00022741"/>
    </source>
</evidence>
<evidence type="ECO:0000313" key="10">
    <source>
        <dbReference type="EMBL" id="MDU0111942.1"/>
    </source>
</evidence>
<evidence type="ECO:0000256" key="8">
    <source>
        <dbReference type="NCBIfam" id="TIGR00233"/>
    </source>
</evidence>
<evidence type="ECO:0000256" key="7">
    <source>
        <dbReference type="ARBA" id="ARBA00023146"/>
    </source>
</evidence>
<dbReference type="PRINTS" id="PR01039">
    <property type="entry name" value="TRNASYNTHTRP"/>
</dbReference>
<accession>A0ABU3QXJ3</accession>
<dbReference type="InterPro" id="IPR014729">
    <property type="entry name" value="Rossmann-like_a/b/a_fold"/>
</dbReference>
<evidence type="ECO:0000256" key="1">
    <source>
        <dbReference type="ARBA" id="ARBA00005594"/>
    </source>
</evidence>
<evidence type="ECO:0000256" key="2">
    <source>
        <dbReference type="ARBA" id="ARBA00013161"/>
    </source>
</evidence>
<protein>
    <recommendedName>
        <fullName evidence="2 8">Tryptophan--tRNA ligase</fullName>
        <ecNumber evidence="2 8">6.1.1.2</ecNumber>
    </recommendedName>
</protein>
<dbReference type="Proteomes" id="UP001257914">
    <property type="component" value="Unassembled WGS sequence"/>
</dbReference>
<name>A0ABU3QXJ3_9GAMM</name>
<dbReference type="Pfam" id="PF00579">
    <property type="entry name" value="tRNA-synt_1b"/>
    <property type="match status" value="1"/>
</dbReference>
<dbReference type="CDD" id="cd00806">
    <property type="entry name" value="TrpRS_core"/>
    <property type="match status" value="1"/>
</dbReference>
<dbReference type="Gene3D" id="3.40.50.620">
    <property type="entry name" value="HUPs"/>
    <property type="match status" value="1"/>
</dbReference>
<dbReference type="Gene3D" id="1.10.240.10">
    <property type="entry name" value="Tyrosyl-Transfer RNA Synthetase"/>
    <property type="match status" value="1"/>
</dbReference>
<keyword evidence="4 9" id="KW-0547">Nucleotide-binding</keyword>
<keyword evidence="11" id="KW-1185">Reference proteome</keyword>
<proteinExistence type="inferred from homology"/>
<keyword evidence="3 9" id="KW-0436">Ligase</keyword>
<dbReference type="GO" id="GO:0004830">
    <property type="term" value="F:tryptophan-tRNA ligase activity"/>
    <property type="evidence" value="ECO:0007669"/>
    <property type="project" value="UniProtKB-EC"/>
</dbReference>
<gene>
    <name evidence="10" type="primary">trpS</name>
    <name evidence="10" type="ORF">RT723_02755</name>
</gene>
<dbReference type="PANTHER" id="PTHR43766:SF1">
    <property type="entry name" value="TRYPTOPHAN--TRNA LIGASE, MITOCHONDRIAL"/>
    <property type="match status" value="1"/>
</dbReference>
<reference evidence="10 11" key="1">
    <citation type="submission" date="2023-10" db="EMBL/GenBank/DDBJ databases">
        <title>Psychrosphaera aquimaarina strain SW33 isolated from seawater.</title>
        <authorList>
            <person name="Bayburt H."/>
            <person name="Kim J.M."/>
            <person name="Choi B.J."/>
            <person name="Jeon C.O."/>
        </authorList>
    </citation>
    <scope>NUCLEOTIDE SEQUENCE [LARGE SCALE GENOMIC DNA]</scope>
    <source>
        <strain evidence="10 11">KCTC 52743</strain>
    </source>
</reference>
<dbReference type="InterPro" id="IPR002306">
    <property type="entry name" value="Trp-tRNA-ligase"/>
</dbReference>
<dbReference type="PANTHER" id="PTHR43766">
    <property type="entry name" value="TRYPTOPHAN--TRNA LIGASE, MITOCHONDRIAL"/>
    <property type="match status" value="1"/>
</dbReference>
<evidence type="ECO:0000256" key="5">
    <source>
        <dbReference type="ARBA" id="ARBA00022840"/>
    </source>
</evidence>
<evidence type="ECO:0000256" key="3">
    <source>
        <dbReference type="ARBA" id="ARBA00022598"/>
    </source>
</evidence>
<keyword evidence="6 9" id="KW-0648">Protein biosynthesis</keyword>
<evidence type="ECO:0000256" key="9">
    <source>
        <dbReference type="RuleBase" id="RU363036"/>
    </source>
</evidence>